<dbReference type="SUPFAM" id="SSF53474">
    <property type="entry name" value="alpha/beta-Hydrolases"/>
    <property type="match status" value="1"/>
</dbReference>
<dbReference type="InterPro" id="IPR029058">
    <property type="entry name" value="AB_hydrolase_fold"/>
</dbReference>
<evidence type="ECO:0000256" key="2">
    <source>
        <dbReference type="ARBA" id="ARBA00022801"/>
    </source>
</evidence>
<feature type="domain" description="BD-FAE-like" evidence="4">
    <location>
        <begin position="42"/>
        <end position="154"/>
    </location>
</feature>
<dbReference type="RefSeq" id="WP_274152164.1">
    <property type="nucleotide sequence ID" value="NZ_CP117812.1"/>
</dbReference>
<protein>
    <submittedName>
        <fullName evidence="5">Alpha/beta hydrolase</fullName>
    </submittedName>
</protein>
<feature type="signal peptide" evidence="3">
    <location>
        <begin position="1"/>
        <end position="17"/>
    </location>
</feature>
<evidence type="ECO:0000256" key="1">
    <source>
        <dbReference type="ARBA" id="ARBA00010515"/>
    </source>
</evidence>
<keyword evidence="2 5" id="KW-0378">Hydrolase</keyword>
<organism evidence="5 6">
    <name type="scientific">Lentisphaera profundi</name>
    <dbReference type="NCBI Taxonomy" id="1658616"/>
    <lineage>
        <taxon>Bacteria</taxon>
        <taxon>Pseudomonadati</taxon>
        <taxon>Lentisphaerota</taxon>
        <taxon>Lentisphaeria</taxon>
        <taxon>Lentisphaerales</taxon>
        <taxon>Lentisphaeraceae</taxon>
        <taxon>Lentisphaera</taxon>
    </lineage>
</organism>
<keyword evidence="6" id="KW-1185">Reference proteome</keyword>
<dbReference type="Gene3D" id="3.40.50.1820">
    <property type="entry name" value="alpha/beta hydrolase"/>
    <property type="match status" value="1"/>
</dbReference>
<name>A0ABY7VWK3_9BACT</name>
<dbReference type="GO" id="GO:0016787">
    <property type="term" value="F:hydrolase activity"/>
    <property type="evidence" value="ECO:0007669"/>
    <property type="project" value="UniProtKB-KW"/>
</dbReference>
<sequence>MNKLFFVMFLISSGLFAKVNNPSPDAFWTYKKVEGKELKLSVFLPSDYKQEKNFPTIVIFHGGSWRVGDPNMHYADCKYWASRGMVAVSVSYRLKDRDNVEVPLECMKDAKSALRYLRENAKKLKIDVNKVVVAGGSAGGQLAASTGMIPKVNDSEYDLAISAKPQAIILYNPWFKCAKELSPTSNVVKDLPPMIIFAGGKDPAIPLEEMVDFHKSMKEEGNQTELYIGKKGKHGFCNGRNPHNPFFYWSIKLADDFLVKQGILTGKATVKYPKNVKAINEVDSAYYP</sequence>
<dbReference type="Pfam" id="PF20434">
    <property type="entry name" value="BD-FAE"/>
    <property type="match status" value="1"/>
</dbReference>
<reference evidence="5 6" key="1">
    <citation type="submission" date="2023-02" db="EMBL/GenBank/DDBJ databases">
        <title>Genome sequence of Lentisphaera profundi SAORIC-696.</title>
        <authorList>
            <person name="Kim e."/>
            <person name="Cho J.-C."/>
            <person name="Choi A."/>
            <person name="Kang I."/>
        </authorList>
    </citation>
    <scope>NUCLEOTIDE SEQUENCE [LARGE SCALE GENOMIC DNA]</scope>
    <source>
        <strain evidence="5 6">SAORIC-696</strain>
    </source>
</reference>
<proteinExistence type="inferred from homology"/>
<dbReference type="InterPro" id="IPR050300">
    <property type="entry name" value="GDXG_lipolytic_enzyme"/>
</dbReference>
<dbReference type="Proteomes" id="UP001214250">
    <property type="component" value="Chromosome 2"/>
</dbReference>
<accession>A0ABY7VWK3</accession>
<dbReference type="InterPro" id="IPR049492">
    <property type="entry name" value="BD-FAE-like_dom"/>
</dbReference>
<comment type="similarity">
    <text evidence="1">Belongs to the 'GDXG' lipolytic enzyme family.</text>
</comment>
<feature type="chain" id="PRO_5046605167" evidence="3">
    <location>
        <begin position="18"/>
        <end position="288"/>
    </location>
</feature>
<keyword evidence="3" id="KW-0732">Signal</keyword>
<dbReference type="PANTHER" id="PTHR48081">
    <property type="entry name" value="AB HYDROLASE SUPERFAMILY PROTEIN C4A8.06C"/>
    <property type="match status" value="1"/>
</dbReference>
<evidence type="ECO:0000256" key="3">
    <source>
        <dbReference type="SAM" id="SignalP"/>
    </source>
</evidence>
<dbReference type="EMBL" id="CP117812">
    <property type="protein sequence ID" value="WDE97649.1"/>
    <property type="molecule type" value="Genomic_DNA"/>
</dbReference>
<evidence type="ECO:0000313" key="6">
    <source>
        <dbReference type="Proteomes" id="UP001214250"/>
    </source>
</evidence>
<gene>
    <name evidence="5" type="ORF">PQO03_17625</name>
</gene>
<dbReference type="PANTHER" id="PTHR48081:SF30">
    <property type="entry name" value="ACETYL-HYDROLASE LIPR-RELATED"/>
    <property type="match status" value="1"/>
</dbReference>
<evidence type="ECO:0000313" key="5">
    <source>
        <dbReference type="EMBL" id="WDE97649.1"/>
    </source>
</evidence>
<evidence type="ECO:0000259" key="4">
    <source>
        <dbReference type="Pfam" id="PF20434"/>
    </source>
</evidence>